<gene>
    <name evidence="2" type="ORF">ACFSW8_16550</name>
</gene>
<dbReference type="CDD" id="cd00267">
    <property type="entry name" value="ABC_ATPase"/>
    <property type="match status" value="1"/>
</dbReference>
<keyword evidence="3" id="KW-1185">Reference proteome</keyword>
<accession>A0ABW4ZF92</accession>
<comment type="caution">
    <text evidence="2">The sequence shown here is derived from an EMBL/GenBank/DDBJ whole genome shotgun (WGS) entry which is preliminary data.</text>
</comment>
<dbReference type="InterPro" id="IPR027417">
    <property type="entry name" value="P-loop_NTPase"/>
</dbReference>
<name>A0ABW4ZF92_9BACT</name>
<dbReference type="PANTHER" id="PTHR32182">
    <property type="entry name" value="DNA REPLICATION AND REPAIR PROTEIN RECF"/>
    <property type="match status" value="1"/>
</dbReference>
<reference evidence="3" key="1">
    <citation type="journal article" date="2019" name="Int. J. Syst. Evol. Microbiol.">
        <title>The Global Catalogue of Microorganisms (GCM) 10K type strain sequencing project: providing services to taxonomists for standard genome sequencing and annotation.</title>
        <authorList>
            <consortium name="The Broad Institute Genomics Platform"/>
            <consortium name="The Broad Institute Genome Sequencing Center for Infectious Disease"/>
            <person name="Wu L."/>
            <person name="Ma J."/>
        </authorList>
    </citation>
    <scope>NUCLEOTIDE SEQUENCE [LARGE SCALE GENOMIC DNA]</scope>
    <source>
        <strain evidence="3">CCUG 57942</strain>
    </source>
</reference>
<dbReference type="SUPFAM" id="SSF52540">
    <property type="entry name" value="P-loop containing nucleoside triphosphate hydrolases"/>
    <property type="match status" value="1"/>
</dbReference>
<sequence>MQIDSIELTNFAGFKSLEIDFNYKHDDTTVIIGNNGSGKTSIIEGVVTSLSWLTARILREEGKGSPIDELKIHNGESTATTAISVGYNSTQFKWQIAKTRKGRKAQSSTELANATELAKNLRASLSETPDTANLPLIAYYSTERVVVEVPLKIRTKHTFGQVDGYDQALSAGVDFRRFFEWFREREDAENENTLSLEALNSLKELLDMPEPEWEKFEANIKNRKDRQLNAVREAISLFMESFTNLRIKRSPLRMLVDKEGQELDVRQLSQGEKSLMALVGDISRRLAMMNPSLENPLHGNGIILIDEVDMHLHPRWQRKIVTNLRRAFPKCQFILTTHSPLVISDPKNVNTLMLDNGEMRHVENLYGLDANLVLSREMGVPVRNAEVDHAIDTIYELIQDNELDLAEERLKDLRLDLPTNHLEVAKLELILKRKSKINEANQ</sequence>
<protein>
    <submittedName>
        <fullName evidence="2">AAA family ATPase</fullName>
    </submittedName>
</protein>
<evidence type="ECO:0000313" key="3">
    <source>
        <dbReference type="Proteomes" id="UP001597389"/>
    </source>
</evidence>
<feature type="domain" description="ATPase AAA-type core" evidence="1">
    <location>
        <begin position="29"/>
        <end position="344"/>
    </location>
</feature>
<organism evidence="2 3">
    <name type="scientific">Rubritalea tangerina</name>
    <dbReference type="NCBI Taxonomy" id="430798"/>
    <lineage>
        <taxon>Bacteria</taxon>
        <taxon>Pseudomonadati</taxon>
        <taxon>Verrucomicrobiota</taxon>
        <taxon>Verrucomicrobiia</taxon>
        <taxon>Verrucomicrobiales</taxon>
        <taxon>Rubritaleaceae</taxon>
        <taxon>Rubritalea</taxon>
    </lineage>
</organism>
<evidence type="ECO:0000259" key="1">
    <source>
        <dbReference type="Pfam" id="PF13304"/>
    </source>
</evidence>
<proteinExistence type="predicted"/>
<evidence type="ECO:0000313" key="2">
    <source>
        <dbReference type="EMBL" id="MFD2160517.1"/>
    </source>
</evidence>
<dbReference type="RefSeq" id="WP_377087993.1">
    <property type="nucleotide sequence ID" value="NZ_JBHSJL010000014.1"/>
</dbReference>
<dbReference type="PANTHER" id="PTHR32182:SF23">
    <property type="entry name" value="ATP BINDING PROTEIN"/>
    <property type="match status" value="1"/>
</dbReference>
<dbReference type="Gene3D" id="3.40.50.300">
    <property type="entry name" value="P-loop containing nucleotide triphosphate hydrolases"/>
    <property type="match status" value="1"/>
</dbReference>
<dbReference type="InterPro" id="IPR003959">
    <property type="entry name" value="ATPase_AAA_core"/>
</dbReference>
<dbReference type="Proteomes" id="UP001597389">
    <property type="component" value="Unassembled WGS sequence"/>
</dbReference>
<dbReference type="EMBL" id="JBHUJB010000083">
    <property type="protein sequence ID" value="MFD2160517.1"/>
    <property type="molecule type" value="Genomic_DNA"/>
</dbReference>
<dbReference type="Pfam" id="PF13304">
    <property type="entry name" value="AAA_21"/>
    <property type="match status" value="1"/>
</dbReference>